<feature type="region of interest" description="Disordered" evidence="1">
    <location>
        <begin position="1"/>
        <end position="61"/>
    </location>
</feature>
<sequence length="61" mass="7133">MSHSNQNHQKKPIPNQHGEEPRSPDHSGHHLQPDRQKLPQPDHEQKNSKHIDANQHTQQQN</sequence>
<dbReference type="EMBL" id="NEXX01000001">
    <property type="protein sequence ID" value="OUY08211.1"/>
    <property type="molecule type" value="Genomic_DNA"/>
</dbReference>
<dbReference type="RefSeq" id="WP_087618852.1">
    <property type="nucleotide sequence ID" value="NZ_NEXX01000001.1"/>
</dbReference>
<organism evidence="2 3">
    <name type="scientific">Acinetobacter populi</name>
    <dbReference type="NCBI Taxonomy" id="1582270"/>
    <lineage>
        <taxon>Bacteria</taxon>
        <taxon>Pseudomonadati</taxon>
        <taxon>Pseudomonadota</taxon>
        <taxon>Gammaproteobacteria</taxon>
        <taxon>Moraxellales</taxon>
        <taxon>Moraxellaceae</taxon>
        <taxon>Acinetobacter</taxon>
    </lineage>
</organism>
<comment type="caution">
    <text evidence="2">The sequence shown here is derived from an EMBL/GenBank/DDBJ whole genome shotgun (WGS) entry which is preliminary data.</text>
</comment>
<feature type="compositionally biased region" description="Basic and acidic residues" evidence="1">
    <location>
        <begin position="17"/>
        <end position="53"/>
    </location>
</feature>
<accession>A0A1Z9Z152</accession>
<keyword evidence="3" id="KW-1185">Reference proteome</keyword>
<name>A0A1Z9Z152_9GAMM</name>
<evidence type="ECO:0000313" key="3">
    <source>
        <dbReference type="Proteomes" id="UP000196536"/>
    </source>
</evidence>
<proteinExistence type="predicted"/>
<reference evidence="2 3" key="1">
    <citation type="submission" date="2017-05" db="EMBL/GenBank/DDBJ databases">
        <title>Acinetobacter populi ANC 5415 (= PBJ7), whole genome shotgun sequencing project.</title>
        <authorList>
            <person name="Nemec A."/>
            <person name="Radolfova-Krizova L."/>
        </authorList>
    </citation>
    <scope>NUCLEOTIDE SEQUENCE [LARGE SCALE GENOMIC DNA]</scope>
    <source>
        <strain evidence="2 3">PBJ7</strain>
    </source>
</reference>
<dbReference type="Proteomes" id="UP000196536">
    <property type="component" value="Unassembled WGS sequence"/>
</dbReference>
<dbReference type="AlphaFoldDB" id="A0A1Z9Z152"/>
<evidence type="ECO:0000256" key="1">
    <source>
        <dbReference type="SAM" id="MobiDB-lite"/>
    </source>
</evidence>
<gene>
    <name evidence="2" type="ORF">CAP51_00900</name>
</gene>
<evidence type="ECO:0000313" key="2">
    <source>
        <dbReference type="EMBL" id="OUY08211.1"/>
    </source>
</evidence>
<protein>
    <submittedName>
        <fullName evidence="2">Uncharacterized protein</fullName>
    </submittedName>
</protein>